<evidence type="ECO:0000313" key="6">
    <source>
        <dbReference type="Proteomes" id="UP000799424"/>
    </source>
</evidence>
<comment type="similarity">
    <text evidence="1">Belongs to the EF-1-beta/EF-1-delta family.</text>
</comment>
<evidence type="ECO:0000259" key="4">
    <source>
        <dbReference type="SMART" id="SM00888"/>
    </source>
</evidence>
<dbReference type="PANTHER" id="PTHR11595:SF21">
    <property type="entry name" value="ELONGATION FACTOR 1-BETA"/>
    <property type="match status" value="1"/>
</dbReference>
<dbReference type="SUPFAM" id="SSF54984">
    <property type="entry name" value="eEF-1beta-like"/>
    <property type="match status" value="1"/>
</dbReference>
<dbReference type="AlphaFoldDB" id="A0A6A7A641"/>
<dbReference type="InterPro" id="IPR049720">
    <property type="entry name" value="EF1B_bsu/dsu"/>
</dbReference>
<evidence type="ECO:0000313" key="5">
    <source>
        <dbReference type="EMBL" id="KAF2828770.1"/>
    </source>
</evidence>
<dbReference type="InterPro" id="IPR036219">
    <property type="entry name" value="eEF-1beta-like_sf"/>
</dbReference>
<dbReference type="InterPro" id="IPR014038">
    <property type="entry name" value="EF1B_bsu/dsu_GNE"/>
</dbReference>
<name>A0A6A7A641_9PLEO</name>
<keyword evidence="6" id="KW-1185">Reference proteome</keyword>
<dbReference type="CDD" id="cd00292">
    <property type="entry name" value="EF1B"/>
    <property type="match status" value="1"/>
</dbReference>
<protein>
    <recommendedName>
        <fullName evidence="4">Translation elongation factor EF1B beta/delta subunit guanine nucleotide exchange domain-containing protein</fullName>
    </recommendedName>
</protein>
<dbReference type="GO" id="GO:0005853">
    <property type="term" value="C:eukaryotic translation elongation factor 1 complex"/>
    <property type="evidence" value="ECO:0007669"/>
    <property type="project" value="InterPro"/>
</dbReference>
<reference evidence="5" key="1">
    <citation type="journal article" date="2020" name="Stud. Mycol.">
        <title>101 Dothideomycetes genomes: a test case for predicting lifestyles and emergence of pathogens.</title>
        <authorList>
            <person name="Haridas S."/>
            <person name="Albert R."/>
            <person name="Binder M."/>
            <person name="Bloem J."/>
            <person name="Labutti K."/>
            <person name="Salamov A."/>
            <person name="Andreopoulos B."/>
            <person name="Baker S."/>
            <person name="Barry K."/>
            <person name="Bills G."/>
            <person name="Bluhm B."/>
            <person name="Cannon C."/>
            <person name="Castanera R."/>
            <person name="Culley D."/>
            <person name="Daum C."/>
            <person name="Ezra D."/>
            <person name="Gonzalez J."/>
            <person name="Henrissat B."/>
            <person name="Kuo A."/>
            <person name="Liang C."/>
            <person name="Lipzen A."/>
            <person name="Lutzoni F."/>
            <person name="Magnuson J."/>
            <person name="Mondo S."/>
            <person name="Nolan M."/>
            <person name="Ohm R."/>
            <person name="Pangilinan J."/>
            <person name="Park H.-J."/>
            <person name="Ramirez L."/>
            <person name="Alfaro M."/>
            <person name="Sun H."/>
            <person name="Tritt A."/>
            <person name="Yoshinaga Y."/>
            <person name="Zwiers L.-H."/>
            <person name="Turgeon B."/>
            <person name="Goodwin S."/>
            <person name="Spatafora J."/>
            <person name="Crous P."/>
            <person name="Grigoriev I."/>
        </authorList>
    </citation>
    <scope>NUCLEOTIDE SEQUENCE</scope>
    <source>
        <strain evidence="5">CBS 113818</strain>
    </source>
</reference>
<dbReference type="Proteomes" id="UP000799424">
    <property type="component" value="Unassembled WGS sequence"/>
</dbReference>
<feature type="domain" description="Translation elongation factor EF1B beta/delta subunit guanine nucleotide exchange" evidence="4">
    <location>
        <begin position="13"/>
        <end position="100"/>
    </location>
</feature>
<dbReference type="FunFam" id="3.30.70.60:FF:000001">
    <property type="entry name" value="Elongation factor 1-beta 1 like"/>
    <property type="match status" value="1"/>
</dbReference>
<keyword evidence="3" id="KW-0648">Protein biosynthesis</keyword>
<dbReference type="GO" id="GO:0005085">
    <property type="term" value="F:guanyl-nucleotide exchange factor activity"/>
    <property type="evidence" value="ECO:0007669"/>
    <property type="project" value="TreeGrafter"/>
</dbReference>
<dbReference type="Gene3D" id="3.30.70.60">
    <property type="match status" value="1"/>
</dbReference>
<dbReference type="PANTHER" id="PTHR11595">
    <property type="entry name" value="EF-HAND AND COILED-COIL DOMAIN-CONTAINING FAMILY MEMBER"/>
    <property type="match status" value="1"/>
</dbReference>
<dbReference type="Pfam" id="PF00736">
    <property type="entry name" value="EF1_GNE"/>
    <property type="match status" value="1"/>
</dbReference>
<keyword evidence="2" id="KW-0251">Elongation factor</keyword>
<dbReference type="EMBL" id="MU006222">
    <property type="protein sequence ID" value="KAF2828770.1"/>
    <property type="molecule type" value="Genomic_DNA"/>
</dbReference>
<sequence length="100" mass="10789">MSTPTPTPKPTPKTLVTLSIAPYSASTPIDSLKSHVLAITHDGLVWGNSSYVDVGFGIQKLHQNVVIEDTVSLEDLQEEIEGLGNGEWVQSTDVEGMQKI</sequence>
<proteinExistence type="inferred from homology"/>
<evidence type="ECO:0000256" key="1">
    <source>
        <dbReference type="ARBA" id="ARBA00007411"/>
    </source>
</evidence>
<evidence type="ECO:0000256" key="3">
    <source>
        <dbReference type="ARBA" id="ARBA00022917"/>
    </source>
</evidence>
<dbReference type="OrthoDB" id="331763at2759"/>
<accession>A0A6A7A641</accession>
<dbReference type="InterPro" id="IPR014717">
    <property type="entry name" value="Transl_elong_EF1B/ribsomal_bS6"/>
</dbReference>
<organism evidence="5 6">
    <name type="scientific">Ophiobolus disseminans</name>
    <dbReference type="NCBI Taxonomy" id="1469910"/>
    <lineage>
        <taxon>Eukaryota</taxon>
        <taxon>Fungi</taxon>
        <taxon>Dikarya</taxon>
        <taxon>Ascomycota</taxon>
        <taxon>Pezizomycotina</taxon>
        <taxon>Dothideomycetes</taxon>
        <taxon>Pleosporomycetidae</taxon>
        <taxon>Pleosporales</taxon>
        <taxon>Pleosporineae</taxon>
        <taxon>Phaeosphaeriaceae</taxon>
        <taxon>Ophiobolus</taxon>
    </lineage>
</organism>
<dbReference type="GO" id="GO:0005829">
    <property type="term" value="C:cytosol"/>
    <property type="evidence" value="ECO:0007669"/>
    <property type="project" value="TreeGrafter"/>
</dbReference>
<evidence type="ECO:0000256" key="2">
    <source>
        <dbReference type="ARBA" id="ARBA00022768"/>
    </source>
</evidence>
<dbReference type="GO" id="GO:0003746">
    <property type="term" value="F:translation elongation factor activity"/>
    <property type="evidence" value="ECO:0007669"/>
    <property type="project" value="UniProtKB-KW"/>
</dbReference>
<dbReference type="SMART" id="SM00888">
    <property type="entry name" value="EF1_GNE"/>
    <property type="match status" value="1"/>
</dbReference>
<gene>
    <name evidence="5" type="ORF">CC86DRAFT_404659</name>
</gene>